<feature type="transmembrane region" description="Helical" evidence="1">
    <location>
        <begin position="12"/>
        <end position="33"/>
    </location>
</feature>
<reference evidence="3 4" key="1">
    <citation type="submission" date="2019-04" db="EMBL/GenBank/DDBJ databases">
        <title>Pedobacter sp. RP-3-15 sp. nov., isolated from Arctic soil.</title>
        <authorList>
            <person name="Dahal R.H."/>
            <person name="Kim D.-U."/>
        </authorList>
    </citation>
    <scope>NUCLEOTIDE SEQUENCE [LARGE SCALE GENOMIC DNA]</scope>
    <source>
        <strain evidence="3 4">RP-3-15</strain>
    </source>
</reference>
<evidence type="ECO:0000259" key="2">
    <source>
        <dbReference type="Pfam" id="PF06580"/>
    </source>
</evidence>
<feature type="domain" description="Signal transduction histidine kinase internal region" evidence="2">
    <location>
        <begin position="158"/>
        <end position="236"/>
    </location>
</feature>
<organism evidence="3 4">
    <name type="scientific">Pedobacter frigoris</name>
    <dbReference type="NCBI Taxonomy" id="2571272"/>
    <lineage>
        <taxon>Bacteria</taxon>
        <taxon>Pseudomonadati</taxon>
        <taxon>Bacteroidota</taxon>
        <taxon>Sphingobacteriia</taxon>
        <taxon>Sphingobacteriales</taxon>
        <taxon>Sphingobacteriaceae</taxon>
        <taxon>Pedobacter</taxon>
    </lineage>
</organism>
<dbReference type="EMBL" id="SWBQ01000001">
    <property type="protein sequence ID" value="TKC08895.1"/>
    <property type="molecule type" value="Genomic_DNA"/>
</dbReference>
<keyword evidence="1" id="KW-0812">Transmembrane</keyword>
<dbReference type="RefSeq" id="WP_136834314.1">
    <property type="nucleotide sequence ID" value="NZ_SWBQ01000001.1"/>
</dbReference>
<feature type="transmembrane region" description="Helical" evidence="1">
    <location>
        <begin position="84"/>
        <end position="104"/>
    </location>
</feature>
<keyword evidence="1" id="KW-1133">Transmembrane helix</keyword>
<name>A0A4U1CQ18_9SPHI</name>
<dbReference type="Pfam" id="PF06580">
    <property type="entry name" value="His_kinase"/>
    <property type="match status" value="1"/>
</dbReference>
<dbReference type="PANTHER" id="PTHR34220:SF7">
    <property type="entry name" value="SENSOR HISTIDINE KINASE YPDA"/>
    <property type="match status" value="1"/>
</dbReference>
<sequence length="348" mass="40038">MIKTLKKLLTNWAVHFLIAWAAIIAFTLIPYLYHVHIWGNYIYNADGSAVSGWQYALNIKQDLFVVGLFIFLAEVVRQFLFKKYHFIVFIAGCLFAGIISFAGLYVLRPYVLEQQGKLSAIEPILYIAVYAFVYTIVRDYYHQNKNRKALRIQQSENELHALKAQLNPHFLFNALNYLYGTALKEKAPDTAQGIDLMSDMMRYTIYGMHENFVSLSDELKFIENYLQLQQVRLPEKDSIKVSTQVVSDGRLYQIAPLLLLPFIENAFKYGISMDIPCEIEVKVIATDHVLHLEVFNTIVQNRAEVKGNNTGIKNAVKRLELLYRGNYKLVQKNTGSDYKVSLSLKLNV</sequence>
<feature type="transmembrane region" description="Helical" evidence="1">
    <location>
        <begin position="124"/>
        <end position="141"/>
    </location>
</feature>
<dbReference type="AlphaFoldDB" id="A0A4U1CQ18"/>
<feature type="transmembrane region" description="Helical" evidence="1">
    <location>
        <begin position="53"/>
        <end position="72"/>
    </location>
</feature>
<comment type="caution">
    <text evidence="3">The sequence shown here is derived from an EMBL/GenBank/DDBJ whole genome shotgun (WGS) entry which is preliminary data.</text>
</comment>
<dbReference type="PANTHER" id="PTHR34220">
    <property type="entry name" value="SENSOR HISTIDINE KINASE YPDA"/>
    <property type="match status" value="1"/>
</dbReference>
<evidence type="ECO:0000256" key="1">
    <source>
        <dbReference type="SAM" id="Phobius"/>
    </source>
</evidence>
<evidence type="ECO:0000313" key="3">
    <source>
        <dbReference type="EMBL" id="TKC08895.1"/>
    </source>
</evidence>
<keyword evidence="1" id="KW-0472">Membrane</keyword>
<keyword evidence="4" id="KW-1185">Reference proteome</keyword>
<dbReference type="GO" id="GO:0016020">
    <property type="term" value="C:membrane"/>
    <property type="evidence" value="ECO:0007669"/>
    <property type="project" value="InterPro"/>
</dbReference>
<dbReference type="OrthoDB" id="9792992at2"/>
<dbReference type="GO" id="GO:0000155">
    <property type="term" value="F:phosphorelay sensor kinase activity"/>
    <property type="evidence" value="ECO:0007669"/>
    <property type="project" value="InterPro"/>
</dbReference>
<dbReference type="InterPro" id="IPR010559">
    <property type="entry name" value="Sig_transdc_His_kin_internal"/>
</dbReference>
<dbReference type="Proteomes" id="UP000307244">
    <property type="component" value="Unassembled WGS sequence"/>
</dbReference>
<protein>
    <recommendedName>
        <fullName evidence="2">Signal transduction histidine kinase internal region domain-containing protein</fullName>
    </recommendedName>
</protein>
<dbReference type="InterPro" id="IPR050640">
    <property type="entry name" value="Bact_2-comp_sensor_kinase"/>
</dbReference>
<evidence type="ECO:0000313" key="4">
    <source>
        <dbReference type="Proteomes" id="UP000307244"/>
    </source>
</evidence>
<gene>
    <name evidence="3" type="ORF">FA047_02010</name>
</gene>
<proteinExistence type="predicted"/>
<accession>A0A4U1CQ18</accession>